<feature type="region of interest" description="Disordered" evidence="1">
    <location>
        <begin position="240"/>
        <end position="271"/>
    </location>
</feature>
<evidence type="ECO:0000256" key="2">
    <source>
        <dbReference type="SAM" id="Phobius"/>
    </source>
</evidence>
<feature type="compositionally biased region" description="Basic and acidic residues" evidence="1">
    <location>
        <begin position="258"/>
        <end position="271"/>
    </location>
</feature>
<dbReference type="Pfam" id="PF00656">
    <property type="entry name" value="Peptidase_C14"/>
    <property type="match status" value="1"/>
</dbReference>
<accession>A0ABX7U1R1</accession>
<gene>
    <name evidence="4" type="ORF">S1361_36880</name>
</gene>
<dbReference type="SUPFAM" id="SSF52129">
    <property type="entry name" value="Caspase-like"/>
    <property type="match status" value="1"/>
</dbReference>
<dbReference type="InterPro" id="IPR029030">
    <property type="entry name" value="Caspase-like_dom_sf"/>
</dbReference>
<evidence type="ECO:0000259" key="3">
    <source>
        <dbReference type="Pfam" id="PF00656"/>
    </source>
</evidence>
<feature type="domain" description="Peptidase C14 caspase" evidence="3">
    <location>
        <begin position="15"/>
        <end position="219"/>
    </location>
</feature>
<proteinExistence type="predicted"/>
<sequence>MRQSAPRIPDGAASRAVLIGCSDFDDIDLPAIPAVKSNLADLRSALTHETYGILPPEHCRVLADPADHRSVGMALAQAALDADDLLLVYYAGHGLLDEDGTLHLALSSTDPGHVGFTGVPADLVKRQLGRARARLRVLVLDCCFSGRAVAAMTEPGSLLSAQLDVSGTYTLTSTTATAPSHAPPGQRHTAFTAALLDALNQAEPLTLDDIHQHIDTVLQGAGLPRPQRRSVNTAGGIALVRGPVQPRGGPPTGDEEEIRFRRQPPEPPAHRGRDTVMYSLMLAALGAVSVLFAGWHTTLTAASALALFMGLLLLLGRLGGKDVHYDLVVNGGGVGIEHGPHSAHVPWKDVACVGVLRRAPGTGLTTNVLIVRLKADVPRPTGFHDPLNKRLPDQRYVIVGMLSTYEADPVRLRSAIEHFAGGIYRTDQQLVEMDPRLR</sequence>
<dbReference type="NCBIfam" id="NF047832">
    <property type="entry name" value="caspase_w_EACC1"/>
    <property type="match status" value="1"/>
</dbReference>
<dbReference type="InterPro" id="IPR011600">
    <property type="entry name" value="Pept_C14_caspase"/>
</dbReference>
<dbReference type="RefSeq" id="WP_208036185.1">
    <property type="nucleotide sequence ID" value="NZ_CP071839.1"/>
</dbReference>
<reference evidence="4 5" key="1">
    <citation type="submission" date="2021-03" db="EMBL/GenBank/DDBJ databases">
        <title>Complete genome sequence of Streptomyces cyanogenus S136, producer of anticancer angucycline landomycin A.</title>
        <authorList>
            <person name="Hrab P."/>
            <person name="Ruckert C."/>
            <person name="Busche T."/>
            <person name="Ostash I."/>
            <person name="Kalinowski J."/>
            <person name="Fedorenko V."/>
            <person name="Yushchuk O."/>
            <person name="Ostash B."/>
        </authorList>
    </citation>
    <scope>NUCLEOTIDE SEQUENCE [LARGE SCALE GENOMIC DNA]</scope>
    <source>
        <strain evidence="4 5">S136</strain>
    </source>
</reference>
<dbReference type="Gene3D" id="3.40.50.1460">
    <property type="match status" value="1"/>
</dbReference>
<keyword evidence="5" id="KW-1185">Reference proteome</keyword>
<dbReference type="EMBL" id="CP071839">
    <property type="protein sequence ID" value="QTE02968.1"/>
    <property type="molecule type" value="Genomic_DNA"/>
</dbReference>
<organism evidence="4 5">
    <name type="scientific">Streptomyces cyanogenus</name>
    <dbReference type="NCBI Taxonomy" id="80860"/>
    <lineage>
        <taxon>Bacteria</taxon>
        <taxon>Bacillati</taxon>
        <taxon>Actinomycetota</taxon>
        <taxon>Actinomycetes</taxon>
        <taxon>Kitasatosporales</taxon>
        <taxon>Streptomycetaceae</taxon>
        <taxon>Streptomyces</taxon>
    </lineage>
</organism>
<keyword evidence="2" id="KW-0472">Membrane</keyword>
<dbReference type="Proteomes" id="UP000663908">
    <property type="component" value="Chromosome"/>
</dbReference>
<keyword evidence="2" id="KW-1133">Transmembrane helix</keyword>
<feature type="transmembrane region" description="Helical" evidence="2">
    <location>
        <begin position="276"/>
        <end position="295"/>
    </location>
</feature>
<evidence type="ECO:0000313" key="4">
    <source>
        <dbReference type="EMBL" id="QTE02968.1"/>
    </source>
</evidence>
<name>A0ABX7U1R1_STRCY</name>
<feature type="transmembrane region" description="Helical" evidence="2">
    <location>
        <begin position="301"/>
        <end position="318"/>
    </location>
</feature>
<evidence type="ECO:0000256" key="1">
    <source>
        <dbReference type="SAM" id="MobiDB-lite"/>
    </source>
</evidence>
<evidence type="ECO:0000313" key="5">
    <source>
        <dbReference type="Proteomes" id="UP000663908"/>
    </source>
</evidence>
<keyword evidence="2" id="KW-0812">Transmembrane</keyword>
<protein>
    <submittedName>
        <fullName evidence="4">Caspase domain protein</fullName>
    </submittedName>
</protein>